<name>A0A4U0UKD1_9PEZI</name>
<proteinExistence type="predicted"/>
<dbReference type="Gene3D" id="1.20.1280.50">
    <property type="match status" value="1"/>
</dbReference>
<feature type="domain" description="F-box" evidence="1">
    <location>
        <begin position="12"/>
        <end position="67"/>
    </location>
</feature>
<dbReference type="InterPro" id="IPR001810">
    <property type="entry name" value="F-box_dom"/>
</dbReference>
<reference evidence="2 3" key="1">
    <citation type="submission" date="2017-03" db="EMBL/GenBank/DDBJ databases">
        <title>Genomes of endolithic fungi from Antarctica.</title>
        <authorList>
            <person name="Coleine C."/>
            <person name="Masonjones S."/>
            <person name="Stajich J.E."/>
        </authorList>
    </citation>
    <scope>NUCLEOTIDE SEQUENCE [LARGE SCALE GENOMIC DNA]</scope>
    <source>
        <strain evidence="2 3">CCFEE 5311</strain>
    </source>
</reference>
<dbReference type="AlphaFoldDB" id="A0A4U0UKD1"/>
<organism evidence="2 3">
    <name type="scientific">Friedmanniomyces endolithicus</name>
    <dbReference type="NCBI Taxonomy" id="329885"/>
    <lineage>
        <taxon>Eukaryota</taxon>
        <taxon>Fungi</taxon>
        <taxon>Dikarya</taxon>
        <taxon>Ascomycota</taxon>
        <taxon>Pezizomycotina</taxon>
        <taxon>Dothideomycetes</taxon>
        <taxon>Dothideomycetidae</taxon>
        <taxon>Mycosphaerellales</taxon>
        <taxon>Teratosphaeriaceae</taxon>
        <taxon>Friedmanniomyces</taxon>
    </lineage>
</organism>
<evidence type="ECO:0000313" key="2">
    <source>
        <dbReference type="EMBL" id="TKA35562.1"/>
    </source>
</evidence>
<dbReference type="Pfam" id="PF12937">
    <property type="entry name" value="F-box-like"/>
    <property type="match status" value="1"/>
</dbReference>
<evidence type="ECO:0000313" key="3">
    <source>
        <dbReference type="Proteomes" id="UP000310066"/>
    </source>
</evidence>
<dbReference type="CDD" id="cd09917">
    <property type="entry name" value="F-box_SF"/>
    <property type="match status" value="1"/>
</dbReference>
<dbReference type="Proteomes" id="UP000310066">
    <property type="component" value="Unassembled WGS sequence"/>
</dbReference>
<dbReference type="EMBL" id="NAJP01000068">
    <property type="protein sequence ID" value="TKA35562.1"/>
    <property type="molecule type" value="Genomic_DNA"/>
</dbReference>
<gene>
    <name evidence="2" type="ORF">B0A54_13149</name>
</gene>
<dbReference type="OrthoDB" id="5296720at2759"/>
<dbReference type="STRING" id="329885.A0A4U0UKD1"/>
<protein>
    <recommendedName>
        <fullName evidence="1">F-box domain-containing protein</fullName>
    </recommendedName>
</protein>
<evidence type="ECO:0000259" key="1">
    <source>
        <dbReference type="Pfam" id="PF12937"/>
    </source>
</evidence>
<comment type="caution">
    <text evidence="2">The sequence shown here is derived from an EMBL/GenBank/DDBJ whole genome shotgun (WGS) entry which is preliminary data.</text>
</comment>
<accession>A0A4U0UKD1</accession>
<sequence length="427" mass="48511">MAHTPRSASSIALLPEEVLLQIFTYLDSEPPSLRNLREEPSIQLFSSEIRPLKHVASVSRQWRRVVLPLLFIYARLRLGALSPPQWLHCRVCGPVALSCRSNGLDLPLPETNVDQYHRDIVEDAMAYFKKEEHESGLQLSGNIMFSWVPQLYHGLSDFLRFANANDLESKIESLIVVTEPTLSSEFDRFPQAETDRGWRDWAFGDMDFHVLDLRLDAVSICPSPLLGKPVEYSTLDHTPRRFPGIAGTSVLSLRPWTQITINEGSFLAAYSTDELGERGPPSVIFSIKDSLTPRSTYTANVQRLSHTPLPSLRKFSYIAIFPFSRNLDLRDLLPQLEELDLQLAPALSPHGSSILSDPQRRGEADLLDCWTELEAVYEQLAAQLARSRITEKDLPYLKRVVCRDMSYMRRDPLGRDPDNVFTPPFPR</sequence>